<evidence type="ECO:0000256" key="4">
    <source>
        <dbReference type="ARBA" id="ARBA00022801"/>
    </source>
</evidence>
<dbReference type="Proteomes" id="UP001597023">
    <property type="component" value="Unassembled WGS sequence"/>
</dbReference>
<dbReference type="PROSITE" id="PS51935">
    <property type="entry name" value="NLPC_P60"/>
    <property type="match status" value="1"/>
</dbReference>
<dbReference type="RefSeq" id="WP_381619150.1">
    <property type="nucleotide sequence ID" value="NZ_JBHTEB010000006.1"/>
</dbReference>
<evidence type="ECO:0000313" key="11">
    <source>
        <dbReference type="Proteomes" id="UP001597023"/>
    </source>
</evidence>
<dbReference type="SUPFAM" id="SSF54001">
    <property type="entry name" value="Cysteine proteinases"/>
    <property type="match status" value="1"/>
</dbReference>
<dbReference type="PANTHER" id="PTHR34858">
    <property type="entry name" value="CYSO-CYSTEINE PEPTIDASE"/>
    <property type="match status" value="1"/>
</dbReference>
<dbReference type="SUPFAM" id="SSF102712">
    <property type="entry name" value="JAB1/MPN domain"/>
    <property type="match status" value="1"/>
</dbReference>
<dbReference type="Pfam" id="PF00877">
    <property type="entry name" value="NLPC_P60"/>
    <property type="match status" value="1"/>
</dbReference>
<proteinExistence type="inferred from homology"/>
<evidence type="ECO:0000256" key="2">
    <source>
        <dbReference type="ARBA" id="ARBA00022670"/>
    </source>
</evidence>
<dbReference type="InterPro" id="IPR038765">
    <property type="entry name" value="Papain-like_cys_pep_sf"/>
</dbReference>
<keyword evidence="11" id="KW-1185">Reference proteome</keyword>
<evidence type="ECO:0000256" key="6">
    <source>
        <dbReference type="ARBA" id="ARBA00022833"/>
    </source>
</evidence>
<comment type="similarity">
    <text evidence="1">Belongs to the peptidase C40 family.</text>
</comment>
<protein>
    <submittedName>
        <fullName evidence="10">NlpC/P60 family protein</fullName>
    </submittedName>
</protein>
<feature type="domain" description="NlpC/P60" evidence="9">
    <location>
        <begin position="23"/>
        <end position="169"/>
    </location>
</feature>
<evidence type="ECO:0000256" key="5">
    <source>
        <dbReference type="ARBA" id="ARBA00022807"/>
    </source>
</evidence>
<feature type="non-terminal residue" evidence="10">
    <location>
        <position position="1"/>
    </location>
</feature>
<dbReference type="InterPro" id="IPR037518">
    <property type="entry name" value="MPN"/>
</dbReference>
<evidence type="ECO:0000313" key="10">
    <source>
        <dbReference type="EMBL" id="MFD0319410.1"/>
    </source>
</evidence>
<feature type="domain" description="MPN" evidence="8">
    <location>
        <begin position="1"/>
        <end position="60"/>
    </location>
</feature>
<accession>A0ABW2WJD7</accession>
<keyword evidence="7" id="KW-0482">Metalloprotease</keyword>
<sequence>LVHSHPGGLPWLSEADRRLQIKSALPWWLVCRGDIHKFRCVPHLTGRRFEHGVTDCYTLFRDAYHLAGTDMPDFEREDDWWRNGQNLYLDNMAVTGFYRVPLSSAQAGDILLCCFGASVPNHAAIYCGNGELLHHLPEQLSKRERYSEKWQRRTHSVWRHRHWHASAFTGICNDLAAASACM</sequence>
<dbReference type="PANTHER" id="PTHR34858:SF1">
    <property type="entry name" value="CYSO-CYSTEINE PEPTIDASE"/>
    <property type="match status" value="1"/>
</dbReference>
<evidence type="ECO:0000256" key="7">
    <source>
        <dbReference type="ARBA" id="ARBA00023049"/>
    </source>
</evidence>
<keyword evidence="4" id="KW-0378">Hydrolase</keyword>
<dbReference type="Gene3D" id="3.90.1720.10">
    <property type="entry name" value="endopeptidase domain like (from Nostoc punctiforme)"/>
    <property type="match status" value="1"/>
</dbReference>
<keyword evidence="6" id="KW-0862">Zinc</keyword>
<keyword evidence="2" id="KW-0645">Protease</keyword>
<evidence type="ECO:0000256" key="1">
    <source>
        <dbReference type="ARBA" id="ARBA00007074"/>
    </source>
</evidence>
<evidence type="ECO:0000259" key="9">
    <source>
        <dbReference type="PROSITE" id="PS51935"/>
    </source>
</evidence>
<dbReference type="EMBL" id="JBHTEB010000006">
    <property type="protein sequence ID" value="MFD0319410.1"/>
    <property type="molecule type" value="Genomic_DNA"/>
</dbReference>
<organism evidence="10 11">
    <name type="scientific">Streptomyces flavalbus</name>
    <dbReference type="NCBI Taxonomy" id="2665155"/>
    <lineage>
        <taxon>Bacteria</taxon>
        <taxon>Bacillati</taxon>
        <taxon>Actinomycetota</taxon>
        <taxon>Actinomycetes</taxon>
        <taxon>Kitasatosporales</taxon>
        <taxon>Streptomycetaceae</taxon>
        <taxon>Streptomyces</taxon>
    </lineage>
</organism>
<evidence type="ECO:0000259" key="8">
    <source>
        <dbReference type="PROSITE" id="PS50249"/>
    </source>
</evidence>
<keyword evidence="5" id="KW-0788">Thiol protease</keyword>
<name>A0ABW2WJD7_9ACTN</name>
<reference evidence="11" key="1">
    <citation type="journal article" date="2019" name="Int. J. Syst. Evol. Microbiol.">
        <title>The Global Catalogue of Microorganisms (GCM) 10K type strain sequencing project: providing services to taxonomists for standard genome sequencing and annotation.</title>
        <authorList>
            <consortium name="The Broad Institute Genomics Platform"/>
            <consortium name="The Broad Institute Genome Sequencing Center for Infectious Disease"/>
            <person name="Wu L."/>
            <person name="Ma J."/>
        </authorList>
    </citation>
    <scope>NUCLEOTIDE SEQUENCE [LARGE SCALE GENOMIC DNA]</scope>
    <source>
        <strain evidence="11">CGMCC 4.7400</strain>
    </source>
</reference>
<keyword evidence="3" id="KW-0479">Metal-binding</keyword>
<evidence type="ECO:0000256" key="3">
    <source>
        <dbReference type="ARBA" id="ARBA00022723"/>
    </source>
</evidence>
<dbReference type="InterPro" id="IPR051929">
    <property type="entry name" value="VirAsm_ModProt"/>
</dbReference>
<comment type="caution">
    <text evidence="10">The sequence shown here is derived from an EMBL/GenBank/DDBJ whole genome shotgun (WGS) entry which is preliminary data.</text>
</comment>
<dbReference type="InterPro" id="IPR000064">
    <property type="entry name" value="NLP_P60_dom"/>
</dbReference>
<dbReference type="PROSITE" id="PS50249">
    <property type="entry name" value="MPN"/>
    <property type="match status" value="1"/>
</dbReference>
<gene>
    <name evidence="10" type="ORF">ACFQZ6_35510</name>
</gene>